<keyword evidence="4" id="KW-1185">Reference proteome</keyword>
<dbReference type="Gene3D" id="3.40.50.720">
    <property type="entry name" value="NAD(P)-binding Rossmann-like Domain"/>
    <property type="match status" value="1"/>
</dbReference>
<dbReference type="Proteomes" id="UP001317779">
    <property type="component" value="Chromosome"/>
</dbReference>
<evidence type="ECO:0000313" key="3">
    <source>
        <dbReference type="EMBL" id="BDV31942.1"/>
    </source>
</evidence>
<dbReference type="PROSITE" id="PS00061">
    <property type="entry name" value="ADH_SHORT"/>
    <property type="match status" value="1"/>
</dbReference>
<dbReference type="PANTHER" id="PTHR42760:SF135">
    <property type="entry name" value="BLL7886 PROTEIN"/>
    <property type="match status" value="1"/>
</dbReference>
<organism evidence="3 4">
    <name type="scientific">Microbacterium terricola</name>
    <dbReference type="NCBI Taxonomy" id="344163"/>
    <lineage>
        <taxon>Bacteria</taxon>
        <taxon>Bacillati</taxon>
        <taxon>Actinomycetota</taxon>
        <taxon>Actinomycetes</taxon>
        <taxon>Micrococcales</taxon>
        <taxon>Microbacteriaceae</taxon>
        <taxon>Microbacterium</taxon>
    </lineage>
</organism>
<gene>
    <name evidence="3" type="primary">fabG_2</name>
    <name evidence="3" type="ORF">Microterr_26020</name>
</gene>
<name>A0ABM8E2D6_9MICO</name>
<comment type="similarity">
    <text evidence="1 2">Belongs to the short-chain dehydrogenases/reductases (SDR) family.</text>
</comment>
<proteinExistence type="inferred from homology"/>
<sequence>MEARPTSRPGPTLGDMDLGLSGKVAVVTGASKGIGLAITQGLVAEGARVVAGARSSTPELDELVSSGAVLFESVDLSEADAPARLVARTAEFGGLDILVNNVGAVAFRFEGFLSITDDDWLDTLNLSFLAAVRTTRAALPLLLERGGGNVVTIGSVNAFLPDPPVVDYSAAKAAVWNLSKSLSKEFGAQNIRFNTISPGPVATQLWLGEHGVAATAAKNLGVDIDTARDQVVASQGGFSTGRFTQPSEVADLALILASNRAGNVTGADFLIDGGLVKTL</sequence>
<dbReference type="InterPro" id="IPR036291">
    <property type="entry name" value="NAD(P)-bd_dom_sf"/>
</dbReference>
<protein>
    <submittedName>
        <fullName evidence="3">3-oxoacyl-ACP reductase</fullName>
    </submittedName>
</protein>
<evidence type="ECO:0000256" key="2">
    <source>
        <dbReference type="RuleBase" id="RU000363"/>
    </source>
</evidence>
<reference evidence="3 4" key="1">
    <citation type="submission" date="2022-12" db="EMBL/GenBank/DDBJ databases">
        <title>Microbacterium terricola strain KV-448 chromosome, complete genome.</title>
        <authorList>
            <person name="Oshima T."/>
            <person name="Moriya T."/>
            <person name="Bessho Y."/>
        </authorList>
    </citation>
    <scope>NUCLEOTIDE SEQUENCE [LARGE SCALE GENOMIC DNA]</scope>
    <source>
        <strain evidence="3 4">KV-448</strain>
    </source>
</reference>
<evidence type="ECO:0000313" key="4">
    <source>
        <dbReference type="Proteomes" id="UP001317779"/>
    </source>
</evidence>
<dbReference type="Pfam" id="PF00106">
    <property type="entry name" value="adh_short"/>
    <property type="match status" value="1"/>
</dbReference>
<dbReference type="SUPFAM" id="SSF51735">
    <property type="entry name" value="NAD(P)-binding Rossmann-fold domains"/>
    <property type="match status" value="1"/>
</dbReference>
<dbReference type="InterPro" id="IPR002347">
    <property type="entry name" value="SDR_fam"/>
</dbReference>
<accession>A0ABM8E2D6</accession>
<dbReference type="PRINTS" id="PR00081">
    <property type="entry name" value="GDHRDH"/>
</dbReference>
<dbReference type="PRINTS" id="PR00080">
    <property type="entry name" value="SDRFAMILY"/>
</dbReference>
<dbReference type="PANTHER" id="PTHR42760">
    <property type="entry name" value="SHORT-CHAIN DEHYDROGENASES/REDUCTASES FAMILY MEMBER"/>
    <property type="match status" value="1"/>
</dbReference>
<evidence type="ECO:0000256" key="1">
    <source>
        <dbReference type="ARBA" id="ARBA00006484"/>
    </source>
</evidence>
<dbReference type="InterPro" id="IPR020904">
    <property type="entry name" value="Sc_DH/Rdtase_CS"/>
</dbReference>
<dbReference type="EMBL" id="AP027141">
    <property type="protein sequence ID" value="BDV31942.1"/>
    <property type="molecule type" value="Genomic_DNA"/>
</dbReference>